<feature type="region of interest" description="Disordered" evidence="1">
    <location>
        <begin position="85"/>
        <end position="118"/>
    </location>
</feature>
<sequence>MGGVTVPIHHLQRLCGQGEAGVGAQPGGVSVAGRETQGRLGMRGESQPTGKILLVSTRNVCFRLGFVINMMCVRCVRCQARVGSQPVSQPASQPDRQIDNLDQDPGAHSREHRGSQLSRQRYIRAVREGVRVLFVLRVAGERQRPRQHLVRQDVEWRLLVKDAKDILVKS</sequence>
<dbReference type="Proteomes" id="UP000324222">
    <property type="component" value="Unassembled WGS sequence"/>
</dbReference>
<reference evidence="2 3" key="1">
    <citation type="submission" date="2019-05" db="EMBL/GenBank/DDBJ databases">
        <title>Another draft genome of Portunus trituberculatus and its Hox gene families provides insights of decapod evolution.</title>
        <authorList>
            <person name="Jeong J.-H."/>
            <person name="Song I."/>
            <person name="Kim S."/>
            <person name="Choi T."/>
            <person name="Kim D."/>
            <person name="Ryu S."/>
            <person name="Kim W."/>
        </authorList>
    </citation>
    <scope>NUCLEOTIDE SEQUENCE [LARGE SCALE GENOMIC DNA]</scope>
    <source>
        <tissue evidence="2">Muscle</tissue>
    </source>
</reference>
<dbReference type="EMBL" id="VSRR010062173">
    <property type="protein sequence ID" value="MPC83312.1"/>
    <property type="molecule type" value="Genomic_DNA"/>
</dbReference>
<comment type="caution">
    <text evidence="2">The sequence shown here is derived from an EMBL/GenBank/DDBJ whole genome shotgun (WGS) entry which is preliminary data.</text>
</comment>
<accession>A0A5B7IHM9</accession>
<protein>
    <submittedName>
        <fullName evidence="2">Uncharacterized protein</fullName>
    </submittedName>
</protein>
<keyword evidence="3" id="KW-1185">Reference proteome</keyword>
<evidence type="ECO:0000256" key="1">
    <source>
        <dbReference type="SAM" id="MobiDB-lite"/>
    </source>
</evidence>
<evidence type="ECO:0000313" key="2">
    <source>
        <dbReference type="EMBL" id="MPC83312.1"/>
    </source>
</evidence>
<name>A0A5B7IHM9_PORTR</name>
<feature type="compositionally biased region" description="Polar residues" evidence="1">
    <location>
        <begin position="85"/>
        <end position="95"/>
    </location>
</feature>
<feature type="compositionally biased region" description="Basic and acidic residues" evidence="1">
    <location>
        <begin position="105"/>
        <end position="114"/>
    </location>
</feature>
<gene>
    <name evidence="2" type="ORF">E2C01_078019</name>
</gene>
<organism evidence="2 3">
    <name type="scientific">Portunus trituberculatus</name>
    <name type="common">Swimming crab</name>
    <name type="synonym">Neptunus trituberculatus</name>
    <dbReference type="NCBI Taxonomy" id="210409"/>
    <lineage>
        <taxon>Eukaryota</taxon>
        <taxon>Metazoa</taxon>
        <taxon>Ecdysozoa</taxon>
        <taxon>Arthropoda</taxon>
        <taxon>Crustacea</taxon>
        <taxon>Multicrustacea</taxon>
        <taxon>Malacostraca</taxon>
        <taxon>Eumalacostraca</taxon>
        <taxon>Eucarida</taxon>
        <taxon>Decapoda</taxon>
        <taxon>Pleocyemata</taxon>
        <taxon>Brachyura</taxon>
        <taxon>Eubrachyura</taxon>
        <taxon>Portunoidea</taxon>
        <taxon>Portunidae</taxon>
        <taxon>Portuninae</taxon>
        <taxon>Portunus</taxon>
    </lineage>
</organism>
<dbReference type="AlphaFoldDB" id="A0A5B7IHM9"/>
<evidence type="ECO:0000313" key="3">
    <source>
        <dbReference type="Proteomes" id="UP000324222"/>
    </source>
</evidence>
<proteinExistence type="predicted"/>